<evidence type="ECO:0000313" key="5">
    <source>
        <dbReference type="Proteomes" id="UP000219994"/>
    </source>
</evidence>
<feature type="region of interest" description="Disordered" evidence="1">
    <location>
        <begin position="48"/>
        <end position="81"/>
    </location>
</feature>
<evidence type="ECO:0000313" key="4">
    <source>
        <dbReference type="EMBL" id="PDQ36480.1"/>
    </source>
</evidence>
<dbReference type="PANTHER" id="PTHR34385:SF1">
    <property type="entry name" value="PEPTIDOGLYCAN L-ALANYL-D-GLUTAMATE ENDOPEPTIDASE CWLK"/>
    <property type="match status" value="1"/>
</dbReference>
<protein>
    <recommendedName>
        <fullName evidence="3">D-alanyl-D-alanine carboxypeptidase-like core domain-containing protein</fullName>
    </recommendedName>
</protein>
<dbReference type="EMBL" id="NAEP01000013">
    <property type="protein sequence ID" value="PDQ36480.1"/>
    <property type="molecule type" value="Genomic_DNA"/>
</dbReference>
<keyword evidence="2" id="KW-0812">Transmembrane</keyword>
<feature type="transmembrane region" description="Helical" evidence="2">
    <location>
        <begin position="21"/>
        <end position="45"/>
    </location>
</feature>
<dbReference type="Proteomes" id="UP000219994">
    <property type="component" value="Unassembled WGS sequence"/>
</dbReference>
<dbReference type="Gene3D" id="3.30.1380.10">
    <property type="match status" value="1"/>
</dbReference>
<dbReference type="InterPro" id="IPR058193">
    <property type="entry name" value="VanY/YodJ_core_dom"/>
</dbReference>
<accession>A0A2A6FV09</accession>
<evidence type="ECO:0000256" key="2">
    <source>
        <dbReference type="SAM" id="Phobius"/>
    </source>
</evidence>
<proteinExistence type="predicted"/>
<comment type="caution">
    <text evidence="4">The sequence shown here is derived from an EMBL/GenBank/DDBJ whole genome shotgun (WGS) entry which is preliminary data.</text>
</comment>
<sequence length="279" mass="30492">MSEQAPRARERELRKARIRRRRLIVVGGLVGVFITVLTGIVVATATPHRQASAKPGTTPTPPVASTLPVASTPPAPTTPTAPPEVAFDRSTHSLDDTTSIWVVVNKTRPLNPLMFVPSDLVDVPVPHTWAPQLRKEASDAVVTMFSAATSEAQLTLASNSAYRSYSAQQSVYTGDDTTTARPGFSEHQTGLAIDIGAKSGICSLSVCFAQTKEGIWLRDNAWKYGFILRYPADKTLITGYSYEPWHFRYVGVALSTQMHNTATETLEEFFELPAAPDYR</sequence>
<dbReference type="AlphaFoldDB" id="A0A2A6FV09"/>
<organism evidence="4 5">
    <name type="scientific">Candidatus Lumbricidiphila eiseniae</name>
    <dbReference type="NCBI Taxonomy" id="1969409"/>
    <lineage>
        <taxon>Bacteria</taxon>
        <taxon>Bacillati</taxon>
        <taxon>Actinomycetota</taxon>
        <taxon>Actinomycetes</taxon>
        <taxon>Micrococcales</taxon>
        <taxon>Microbacteriaceae</taxon>
        <taxon>Candidatus Lumbricidiphila</taxon>
    </lineage>
</organism>
<evidence type="ECO:0000256" key="1">
    <source>
        <dbReference type="SAM" id="MobiDB-lite"/>
    </source>
</evidence>
<feature type="compositionally biased region" description="Pro residues" evidence="1">
    <location>
        <begin position="71"/>
        <end position="81"/>
    </location>
</feature>
<dbReference type="SUPFAM" id="SSF55166">
    <property type="entry name" value="Hedgehog/DD-peptidase"/>
    <property type="match status" value="1"/>
</dbReference>
<dbReference type="Pfam" id="PF02557">
    <property type="entry name" value="VanY"/>
    <property type="match status" value="1"/>
</dbReference>
<name>A0A2A6FV09_9MICO</name>
<dbReference type="GO" id="GO:0006508">
    <property type="term" value="P:proteolysis"/>
    <property type="evidence" value="ECO:0007669"/>
    <property type="project" value="InterPro"/>
</dbReference>
<dbReference type="InterPro" id="IPR009045">
    <property type="entry name" value="Zn_M74/Hedgehog-like"/>
</dbReference>
<feature type="domain" description="D-alanyl-D-alanine carboxypeptidase-like core" evidence="3">
    <location>
        <begin position="132"/>
        <end position="251"/>
    </location>
</feature>
<dbReference type="InterPro" id="IPR052179">
    <property type="entry name" value="DD-CPase-like"/>
</dbReference>
<keyword evidence="2" id="KW-0472">Membrane</keyword>
<keyword evidence="2" id="KW-1133">Transmembrane helix</keyword>
<gene>
    <name evidence="4" type="ORF">B5766_00610</name>
</gene>
<dbReference type="GO" id="GO:0008233">
    <property type="term" value="F:peptidase activity"/>
    <property type="evidence" value="ECO:0007669"/>
    <property type="project" value="InterPro"/>
</dbReference>
<dbReference type="PANTHER" id="PTHR34385">
    <property type="entry name" value="D-ALANYL-D-ALANINE CARBOXYPEPTIDASE"/>
    <property type="match status" value="1"/>
</dbReference>
<dbReference type="InterPro" id="IPR003709">
    <property type="entry name" value="VanY-like_core_dom"/>
</dbReference>
<evidence type="ECO:0000259" key="3">
    <source>
        <dbReference type="Pfam" id="PF02557"/>
    </source>
</evidence>
<reference evidence="5" key="1">
    <citation type="submission" date="2017-03" db="EMBL/GenBank/DDBJ databases">
        <authorList>
            <person name="Lund M.B."/>
        </authorList>
    </citation>
    <scope>NUCLEOTIDE SEQUENCE [LARGE SCALE GENOMIC DNA]</scope>
</reference>
<dbReference type="CDD" id="cd14852">
    <property type="entry name" value="LD-carboxypeptidase"/>
    <property type="match status" value="1"/>
</dbReference>